<feature type="domain" description="AMP-dependent synthetase/ligase" evidence="4">
    <location>
        <begin position="58"/>
        <end position="407"/>
    </location>
</feature>
<dbReference type="Pfam" id="PF13193">
    <property type="entry name" value="AMP-binding_C"/>
    <property type="match status" value="1"/>
</dbReference>
<sequence length="548" mass="59944">MAATNTNSSSQMDPNSGFCSHTKIFRSLRPSISLPPSSQPLSATQFALSLLHSTTTTNFSETPFLINAGNGHRVTYSDFLHQTKSLAFSLQKQYSLSKGDVAFILSHNSLQIPSLYFSLLSLGVVIAPANPDDSISELTHQIQLTRPIIVFATSHTSDKLPPNFRTILIDSPEFSSLLTQFSNTDSIGSDVVVNQSDIAAIIYSSGTTGRNKGVLLSHGNFISRITAYRAIDPFETGIQQRVSLIRRPLFDSYCIVNMMKSATMGGTLVLAETSDFESVLETAHNYNLNYCPVPPSFILAMVKSELTNHDVRSMRFLLTCGAPLGKQVLANFKEKFPNIEVLDAYGLTEGGPVASMRFPDEINQLGSVGRLVEVVEAKIVDPSTGELLSPGQRGELWVRGPTTTKGYIGDEKATAEAIDSEGWLKTGDLCFFDSDGFLFIVDRLKDMIKYDGFQVPPAELEHLLMSNNAIADAAVVPYPDEEAGQIPMAFVVRKPGSTITDAQIMDYIAKQVEPIKKIQRVAFVDSIPKSAAGKILRRELVNRAIFNP</sequence>
<gene>
    <name evidence="6" type="ORF">Ddye_018550</name>
</gene>
<evidence type="ECO:0000259" key="4">
    <source>
        <dbReference type="Pfam" id="PF00501"/>
    </source>
</evidence>
<accession>A0AAD9X1J0</accession>
<comment type="caution">
    <text evidence="6">The sequence shown here is derived from an EMBL/GenBank/DDBJ whole genome shotgun (WGS) entry which is preliminary data.</text>
</comment>
<dbReference type="Pfam" id="PF00501">
    <property type="entry name" value="AMP-binding"/>
    <property type="match status" value="1"/>
</dbReference>
<dbReference type="InterPro" id="IPR042099">
    <property type="entry name" value="ANL_N_sf"/>
</dbReference>
<evidence type="ECO:0000313" key="7">
    <source>
        <dbReference type="Proteomes" id="UP001280121"/>
    </source>
</evidence>
<comment type="cofactor">
    <cofactor evidence="1">
        <name>Mg(2+)</name>
        <dbReference type="ChEBI" id="CHEBI:18420"/>
    </cofactor>
</comment>
<evidence type="ECO:0000256" key="2">
    <source>
        <dbReference type="ARBA" id="ARBA00006432"/>
    </source>
</evidence>
<keyword evidence="7" id="KW-1185">Reference proteome</keyword>
<reference evidence="6" key="1">
    <citation type="journal article" date="2023" name="Plant J.">
        <title>Genome sequences and population genomics provide insights into the demographic history, inbreeding, and mutation load of two 'living fossil' tree species of Dipteronia.</title>
        <authorList>
            <person name="Feng Y."/>
            <person name="Comes H.P."/>
            <person name="Chen J."/>
            <person name="Zhu S."/>
            <person name="Lu R."/>
            <person name="Zhang X."/>
            <person name="Li P."/>
            <person name="Qiu J."/>
            <person name="Olsen K.M."/>
            <person name="Qiu Y."/>
        </authorList>
    </citation>
    <scope>NUCLEOTIDE SEQUENCE</scope>
    <source>
        <strain evidence="6">KIB01</strain>
    </source>
</reference>
<dbReference type="FunFam" id="3.30.300.30:FF:000007">
    <property type="entry name" value="4-coumarate--CoA ligase 2"/>
    <property type="match status" value="1"/>
</dbReference>
<evidence type="ECO:0000256" key="3">
    <source>
        <dbReference type="ARBA" id="ARBA00022598"/>
    </source>
</evidence>
<dbReference type="Gene3D" id="3.30.300.30">
    <property type="match status" value="1"/>
</dbReference>
<dbReference type="InterPro" id="IPR000873">
    <property type="entry name" value="AMP-dep_synth/lig_dom"/>
</dbReference>
<dbReference type="InterPro" id="IPR045851">
    <property type="entry name" value="AMP-bd_C_sf"/>
</dbReference>
<dbReference type="SUPFAM" id="SSF56801">
    <property type="entry name" value="Acetyl-CoA synthetase-like"/>
    <property type="match status" value="1"/>
</dbReference>
<evidence type="ECO:0000256" key="1">
    <source>
        <dbReference type="ARBA" id="ARBA00001946"/>
    </source>
</evidence>
<name>A0AAD9X1J0_9ROSI</name>
<proteinExistence type="inferred from homology"/>
<dbReference type="Proteomes" id="UP001280121">
    <property type="component" value="Unassembled WGS sequence"/>
</dbReference>
<evidence type="ECO:0000259" key="5">
    <source>
        <dbReference type="Pfam" id="PF13193"/>
    </source>
</evidence>
<keyword evidence="3" id="KW-0436">Ligase</keyword>
<organism evidence="6 7">
    <name type="scientific">Dipteronia dyeriana</name>
    <dbReference type="NCBI Taxonomy" id="168575"/>
    <lineage>
        <taxon>Eukaryota</taxon>
        <taxon>Viridiplantae</taxon>
        <taxon>Streptophyta</taxon>
        <taxon>Embryophyta</taxon>
        <taxon>Tracheophyta</taxon>
        <taxon>Spermatophyta</taxon>
        <taxon>Magnoliopsida</taxon>
        <taxon>eudicotyledons</taxon>
        <taxon>Gunneridae</taxon>
        <taxon>Pentapetalae</taxon>
        <taxon>rosids</taxon>
        <taxon>malvids</taxon>
        <taxon>Sapindales</taxon>
        <taxon>Sapindaceae</taxon>
        <taxon>Hippocastanoideae</taxon>
        <taxon>Acereae</taxon>
        <taxon>Dipteronia</taxon>
    </lineage>
</organism>
<dbReference type="AlphaFoldDB" id="A0AAD9X1J0"/>
<feature type="domain" description="AMP-binding enzyme C-terminal" evidence="5">
    <location>
        <begin position="459"/>
        <end position="534"/>
    </location>
</feature>
<protein>
    <recommendedName>
        <fullName evidence="8">4-coumarate--CoA ligase</fullName>
    </recommendedName>
</protein>
<comment type="similarity">
    <text evidence="2">Belongs to the ATP-dependent AMP-binding enzyme family.</text>
</comment>
<dbReference type="InterPro" id="IPR025110">
    <property type="entry name" value="AMP-bd_C"/>
</dbReference>
<dbReference type="Gene3D" id="3.40.50.12780">
    <property type="entry name" value="N-terminal domain of ligase-like"/>
    <property type="match status" value="1"/>
</dbReference>
<dbReference type="EMBL" id="JANJYI010000005">
    <property type="protein sequence ID" value="KAK2651061.1"/>
    <property type="molecule type" value="Genomic_DNA"/>
</dbReference>
<evidence type="ECO:0008006" key="8">
    <source>
        <dbReference type="Google" id="ProtNLM"/>
    </source>
</evidence>
<dbReference type="PANTHER" id="PTHR24096">
    <property type="entry name" value="LONG-CHAIN-FATTY-ACID--COA LIGASE"/>
    <property type="match status" value="1"/>
</dbReference>
<dbReference type="PANTHER" id="PTHR24096:SF251">
    <property type="entry name" value="4-COUMARATE--COA LIGASE-LIKE 9"/>
    <property type="match status" value="1"/>
</dbReference>
<dbReference type="GO" id="GO:0016405">
    <property type="term" value="F:CoA-ligase activity"/>
    <property type="evidence" value="ECO:0007669"/>
    <property type="project" value="TreeGrafter"/>
</dbReference>
<evidence type="ECO:0000313" key="6">
    <source>
        <dbReference type="EMBL" id="KAK2651061.1"/>
    </source>
</evidence>